<accession>A0ABW8AW00</accession>
<reference evidence="1 2" key="1">
    <citation type="submission" date="2024-10" db="EMBL/GenBank/DDBJ databases">
        <title>The Natural Products Discovery Center: Release of the First 8490 Sequenced Strains for Exploring Actinobacteria Biosynthetic Diversity.</title>
        <authorList>
            <person name="Kalkreuter E."/>
            <person name="Kautsar S.A."/>
            <person name="Yang D."/>
            <person name="Bader C.D."/>
            <person name="Teijaro C.N."/>
            <person name="Fluegel L."/>
            <person name="Davis C.M."/>
            <person name="Simpson J.R."/>
            <person name="Lauterbach L."/>
            <person name="Steele A.D."/>
            <person name="Gui C."/>
            <person name="Meng S."/>
            <person name="Li G."/>
            <person name="Viehrig K."/>
            <person name="Ye F."/>
            <person name="Su P."/>
            <person name="Kiefer A.F."/>
            <person name="Nichols A."/>
            <person name="Cepeda A.J."/>
            <person name="Yan W."/>
            <person name="Fan B."/>
            <person name="Jiang Y."/>
            <person name="Adhikari A."/>
            <person name="Zheng C.-J."/>
            <person name="Schuster L."/>
            <person name="Cowan T.M."/>
            <person name="Smanski M.J."/>
            <person name="Chevrette M.G."/>
            <person name="De Carvalho L.P.S."/>
            <person name="Shen B."/>
        </authorList>
    </citation>
    <scope>NUCLEOTIDE SEQUENCE [LARGE SCALE GENOMIC DNA]</scope>
    <source>
        <strain evidence="1 2">NPDC049639</strain>
    </source>
</reference>
<organism evidence="1 2">
    <name type="scientific">Spongisporangium articulatum</name>
    <dbReference type="NCBI Taxonomy" id="3362603"/>
    <lineage>
        <taxon>Bacteria</taxon>
        <taxon>Bacillati</taxon>
        <taxon>Actinomycetota</taxon>
        <taxon>Actinomycetes</taxon>
        <taxon>Kineosporiales</taxon>
        <taxon>Kineosporiaceae</taxon>
        <taxon>Spongisporangium</taxon>
    </lineage>
</organism>
<dbReference type="PANTHER" id="PTHR36451:SF1">
    <property type="entry name" value="OMEGA-HYDROXY-BETA-DIHYDROMENAQUINONE-9 SULFOTRANSFERASE STF3"/>
    <property type="match status" value="1"/>
</dbReference>
<evidence type="ECO:0000313" key="1">
    <source>
        <dbReference type="EMBL" id="MFI7589802.1"/>
    </source>
</evidence>
<dbReference type="InterPro" id="IPR027417">
    <property type="entry name" value="P-loop_NTPase"/>
</dbReference>
<proteinExistence type="predicted"/>
<keyword evidence="2" id="KW-1185">Reference proteome</keyword>
<evidence type="ECO:0000313" key="2">
    <source>
        <dbReference type="Proteomes" id="UP001612915"/>
    </source>
</evidence>
<keyword evidence="1" id="KW-0808">Transferase</keyword>
<dbReference type="GO" id="GO:0016740">
    <property type="term" value="F:transferase activity"/>
    <property type="evidence" value="ECO:0007669"/>
    <property type="project" value="UniProtKB-KW"/>
</dbReference>
<dbReference type="SUPFAM" id="SSF52540">
    <property type="entry name" value="P-loop containing nucleoside triphosphate hydrolases"/>
    <property type="match status" value="1"/>
</dbReference>
<dbReference type="InterPro" id="IPR052736">
    <property type="entry name" value="Stf3_sulfotransferase"/>
</dbReference>
<dbReference type="PANTHER" id="PTHR36451">
    <property type="entry name" value="PAPS-DEPENDENT SULFOTRANSFERASE STF3"/>
    <property type="match status" value="1"/>
</dbReference>
<dbReference type="Pfam" id="PF13469">
    <property type="entry name" value="Sulfotransfer_3"/>
    <property type="match status" value="1"/>
</dbReference>
<sequence length="396" mass="43565">MTIDRTTETSPRTRAAVGDLADVTAAAVRATGLDDFGGTEHEEGLRVLLDDLASPAAGLTGVGRYQLRAQVRSALVARLLSQAGFARFPQYVETPVERPVFVVGLPRTGTTALHRLLTADPRHQGLELWLTEFPQPRPPRDTWDDDPVFGGIQAAYAAHHVLEPEFMGLHYIDAASVEECWRLLRQSGTSVGFESMAYVPGYSAWLARQDWTAAYARHRANLQLIGLGDERRWVLKNPSHLLALDALMAAYPDALVVVTHRDPQIAVASACSLAARATDGWSTVFTGEVVGRTQLDWVARCHHEFTSSRTHYDAARFVDVQYDDFVADPVATVRRVYEAFDLGWSDAVADAVSRVDRASRSGAARPSHRYRLDDYGIGADDVHRAFAEPPTSRSAT</sequence>
<dbReference type="Proteomes" id="UP001612915">
    <property type="component" value="Unassembled WGS sequence"/>
</dbReference>
<dbReference type="Gene3D" id="3.40.50.300">
    <property type="entry name" value="P-loop containing nucleotide triphosphate hydrolases"/>
    <property type="match status" value="1"/>
</dbReference>
<gene>
    <name evidence="1" type="ORF">ACIB24_22255</name>
</gene>
<name>A0ABW8AW00_9ACTN</name>
<dbReference type="RefSeq" id="WP_398284400.1">
    <property type="nucleotide sequence ID" value="NZ_JBITLV010000009.1"/>
</dbReference>
<protein>
    <submittedName>
        <fullName evidence="1">Sulfotransferase family protein</fullName>
        <ecNumber evidence="1">2.8.2.-</ecNumber>
    </submittedName>
</protein>
<dbReference type="EC" id="2.8.2.-" evidence="1"/>
<dbReference type="EMBL" id="JBITLV010000009">
    <property type="protein sequence ID" value="MFI7589802.1"/>
    <property type="molecule type" value="Genomic_DNA"/>
</dbReference>
<comment type="caution">
    <text evidence="1">The sequence shown here is derived from an EMBL/GenBank/DDBJ whole genome shotgun (WGS) entry which is preliminary data.</text>
</comment>